<dbReference type="EMBL" id="BQNB010008780">
    <property type="protein sequence ID" value="GJS54204.1"/>
    <property type="molecule type" value="Genomic_DNA"/>
</dbReference>
<evidence type="ECO:0000313" key="3">
    <source>
        <dbReference type="Proteomes" id="UP001151760"/>
    </source>
</evidence>
<accession>A0ABQ4WMS8</accession>
<organism evidence="2 3">
    <name type="scientific">Tanacetum coccineum</name>
    <dbReference type="NCBI Taxonomy" id="301880"/>
    <lineage>
        <taxon>Eukaryota</taxon>
        <taxon>Viridiplantae</taxon>
        <taxon>Streptophyta</taxon>
        <taxon>Embryophyta</taxon>
        <taxon>Tracheophyta</taxon>
        <taxon>Spermatophyta</taxon>
        <taxon>Magnoliopsida</taxon>
        <taxon>eudicotyledons</taxon>
        <taxon>Gunneridae</taxon>
        <taxon>Pentapetalae</taxon>
        <taxon>asterids</taxon>
        <taxon>campanulids</taxon>
        <taxon>Asterales</taxon>
        <taxon>Asteraceae</taxon>
        <taxon>Asteroideae</taxon>
        <taxon>Anthemideae</taxon>
        <taxon>Anthemidinae</taxon>
        <taxon>Tanacetum</taxon>
    </lineage>
</organism>
<dbReference type="Proteomes" id="UP001151760">
    <property type="component" value="Unassembled WGS sequence"/>
</dbReference>
<feature type="region of interest" description="Disordered" evidence="1">
    <location>
        <begin position="1"/>
        <end position="51"/>
    </location>
</feature>
<proteinExistence type="predicted"/>
<name>A0ABQ4WMS8_9ASTR</name>
<gene>
    <name evidence="2" type="ORF">Tco_0627566</name>
</gene>
<sequence length="268" mass="30242">MGEPLGLGYRALRRPAEEDQGYSTFEVGQGSGFTPEPERSERVSAFRQPALTPWIDPEDSTVYIDVPTYPPSAPPVQTPPSPDWTPGSLLISLSHSDVPSPVSSPLISLTVPSPVATPTATILVDEDQFIEVGAQLELYGSILQDHTQRLDAMPPTLFAEIDRDVRELYTRSWAVRDEIFSQRYQLRSLEQDQERANMTFRALWRPVLALETWAGHVDTRMANMSRAGYDNHRLVQDLLVQQTSLHHELQEMRGHVIALEQERDRGEQ</sequence>
<evidence type="ECO:0000256" key="1">
    <source>
        <dbReference type="SAM" id="MobiDB-lite"/>
    </source>
</evidence>
<protein>
    <submittedName>
        <fullName evidence="2">Uncharacterized protein</fullName>
    </submittedName>
</protein>
<evidence type="ECO:0000313" key="2">
    <source>
        <dbReference type="EMBL" id="GJS54204.1"/>
    </source>
</evidence>
<reference evidence="2" key="1">
    <citation type="journal article" date="2022" name="Int. J. Mol. Sci.">
        <title>Draft Genome of Tanacetum Coccineum: Genomic Comparison of Closely Related Tanacetum-Family Plants.</title>
        <authorList>
            <person name="Yamashiro T."/>
            <person name="Shiraishi A."/>
            <person name="Nakayama K."/>
            <person name="Satake H."/>
        </authorList>
    </citation>
    <scope>NUCLEOTIDE SEQUENCE</scope>
</reference>
<comment type="caution">
    <text evidence="2">The sequence shown here is derived from an EMBL/GenBank/DDBJ whole genome shotgun (WGS) entry which is preliminary data.</text>
</comment>
<reference evidence="2" key="2">
    <citation type="submission" date="2022-01" db="EMBL/GenBank/DDBJ databases">
        <authorList>
            <person name="Yamashiro T."/>
            <person name="Shiraishi A."/>
            <person name="Satake H."/>
            <person name="Nakayama K."/>
        </authorList>
    </citation>
    <scope>NUCLEOTIDE SEQUENCE</scope>
</reference>
<keyword evidence="3" id="KW-1185">Reference proteome</keyword>